<dbReference type="AlphaFoldDB" id="A0A5C3Q8N2"/>
<sequence>MGWGFLTRGATFLTSRLLFRIHPVGFFHFPVGAALVMPYFRDVGHGWESSSEGIGMLVSGTFFFTSWHPRFYALLPA</sequence>
<reference evidence="1 2" key="1">
    <citation type="journal article" date="2019" name="Nat. Ecol. Evol.">
        <title>Megaphylogeny resolves global patterns of mushroom evolution.</title>
        <authorList>
            <person name="Varga T."/>
            <person name="Krizsan K."/>
            <person name="Foldi C."/>
            <person name="Dima B."/>
            <person name="Sanchez-Garcia M."/>
            <person name="Sanchez-Ramirez S."/>
            <person name="Szollosi G.J."/>
            <person name="Szarkandi J.G."/>
            <person name="Papp V."/>
            <person name="Albert L."/>
            <person name="Andreopoulos W."/>
            <person name="Angelini C."/>
            <person name="Antonin V."/>
            <person name="Barry K.W."/>
            <person name="Bougher N.L."/>
            <person name="Buchanan P."/>
            <person name="Buyck B."/>
            <person name="Bense V."/>
            <person name="Catcheside P."/>
            <person name="Chovatia M."/>
            <person name="Cooper J."/>
            <person name="Damon W."/>
            <person name="Desjardin D."/>
            <person name="Finy P."/>
            <person name="Geml J."/>
            <person name="Haridas S."/>
            <person name="Hughes K."/>
            <person name="Justo A."/>
            <person name="Karasinski D."/>
            <person name="Kautmanova I."/>
            <person name="Kiss B."/>
            <person name="Kocsube S."/>
            <person name="Kotiranta H."/>
            <person name="LaButti K.M."/>
            <person name="Lechner B.E."/>
            <person name="Liimatainen K."/>
            <person name="Lipzen A."/>
            <person name="Lukacs Z."/>
            <person name="Mihaltcheva S."/>
            <person name="Morgado L.N."/>
            <person name="Niskanen T."/>
            <person name="Noordeloos M.E."/>
            <person name="Ohm R.A."/>
            <person name="Ortiz-Santana B."/>
            <person name="Ovrebo C."/>
            <person name="Racz N."/>
            <person name="Riley R."/>
            <person name="Savchenko A."/>
            <person name="Shiryaev A."/>
            <person name="Soop K."/>
            <person name="Spirin V."/>
            <person name="Szebenyi C."/>
            <person name="Tomsovsky M."/>
            <person name="Tulloss R.E."/>
            <person name="Uehling J."/>
            <person name="Grigoriev I.V."/>
            <person name="Vagvolgyi C."/>
            <person name="Papp T."/>
            <person name="Martin F.M."/>
            <person name="Miettinen O."/>
            <person name="Hibbett D.S."/>
            <person name="Nagy L.G."/>
        </authorList>
    </citation>
    <scope>NUCLEOTIDE SEQUENCE [LARGE SCALE GENOMIC DNA]</scope>
    <source>
        <strain evidence="1 2">CBS 309.79</strain>
    </source>
</reference>
<name>A0A5C3Q8N2_9AGAR</name>
<proteinExistence type="predicted"/>
<gene>
    <name evidence="1" type="ORF">BDV98DRAFT_572691</name>
</gene>
<dbReference type="Proteomes" id="UP000305067">
    <property type="component" value="Unassembled WGS sequence"/>
</dbReference>
<protein>
    <submittedName>
        <fullName evidence="1">Uncharacterized protein</fullName>
    </submittedName>
</protein>
<keyword evidence="2" id="KW-1185">Reference proteome</keyword>
<organism evidence="1 2">
    <name type="scientific">Pterulicium gracile</name>
    <dbReference type="NCBI Taxonomy" id="1884261"/>
    <lineage>
        <taxon>Eukaryota</taxon>
        <taxon>Fungi</taxon>
        <taxon>Dikarya</taxon>
        <taxon>Basidiomycota</taxon>
        <taxon>Agaricomycotina</taxon>
        <taxon>Agaricomycetes</taxon>
        <taxon>Agaricomycetidae</taxon>
        <taxon>Agaricales</taxon>
        <taxon>Pleurotineae</taxon>
        <taxon>Pterulaceae</taxon>
        <taxon>Pterulicium</taxon>
    </lineage>
</organism>
<dbReference type="EMBL" id="ML178839">
    <property type="protein sequence ID" value="TFK98444.1"/>
    <property type="molecule type" value="Genomic_DNA"/>
</dbReference>
<accession>A0A5C3Q8N2</accession>
<evidence type="ECO:0000313" key="1">
    <source>
        <dbReference type="EMBL" id="TFK98444.1"/>
    </source>
</evidence>
<evidence type="ECO:0000313" key="2">
    <source>
        <dbReference type="Proteomes" id="UP000305067"/>
    </source>
</evidence>